<dbReference type="CDD" id="cd06222">
    <property type="entry name" value="RNase_H_like"/>
    <property type="match status" value="1"/>
</dbReference>
<accession>A0AAD8GTV1</accession>
<name>A0AAD8GTV1_9APIA</name>
<dbReference type="GO" id="GO:0003676">
    <property type="term" value="F:nucleic acid binding"/>
    <property type="evidence" value="ECO:0007669"/>
    <property type="project" value="InterPro"/>
</dbReference>
<reference evidence="3" key="1">
    <citation type="submission" date="2023-02" db="EMBL/GenBank/DDBJ databases">
        <title>Genome of toxic invasive species Heracleum sosnowskyi carries increased number of genes despite the absence of recent whole-genome duplications.</title>
        <authorList>
            <person name="Schelkunov M."/>
            <person name="Shtratnikova V."/>
            <person name="Makarenko M."/>
            <person name="Klepikova A."/>
            <person name="Omelchenko D."/>
            <person name="Novikova G."/>
            <person name="Obukhova E."/>
            <person name="Bogdanov V."/>
            <person name="Penin A."/>
            <person name="Logacheva M."/>
        </authorList>
    </citation>
    <scope>NUCLEOTIDE SEQUENCE</scope>
    <source>
        <strain evidence="3">Hsosn_3</strain>
        <tissue evidence="3">Leaf</tissue>
    </source>
</reference>
<dbReference type="PANTHER" id="PTHR47074:SF11">
    <property type="entry name" value="REVERSE TRANSCRIPTASE-LIKE PROTEIN"/>
    <property type="match status" value="1"/>
</dbReference>
<evidence type="ECO:0000313" key="3">
    <source>
        <dbReference type="EMBL" id="KAK1354383.1"/>
    </source>
</evidence>
<gene>
    <name evidence="3" type="ORF">POM88_047639</name>
</gene>
<evidence type="ECO:0008006" key="5">
    <source>
        <dbReference type="Google" id="ProtNLM"/>
    </source>
</evidence>
<dbReference type="InterPro" id="IPR044730">
    <property type="entry name" value="RNase_H-like_dom_plant"/>
</dbReference>
<dbReference type="PANTHER" id="PTHR47074">
    <property type="entry name" value="BNAC02G40300D PROTEIN"/>
    <property type="match status" value="1"/>
</dbReference>
<dbReference type="GO" id="GO:0004523">
    <property type="term" value="F:RNA-DNA hybrid ribonuclease activity"/>
    <property type="evidence" value="ECO:0007669"/>
    <property type="project" value="InterPro"/>
</dbReference>
<dbReference type="Pfam" id="PF13966">
    <property type="entry name" value="zf-RVT"/>
    <property type="match status" value="1"/>
</dbReference>
<dbReference type="InterPro" id="IPR002156">
    <property type="entry name" value="RNaseH_domain"/>
</dbReference>
<evidence type="ECO:0000259" key="2">
    <source>
        <dbReference type="Pfam" id="PF13966"/>
    </source>
</evidence>
<comment type="caution">
    <text evidence="3">The sequence shown here is derived from an EMBL/GenBank/DDBJ whole genome shotgun (WGS) entry which is preliminary data.</text>
</comment>
<evidence type="ECO:0000313" key="4">
    <source>
        <dbReference type="Proteomes" id="UP001237642"/>
    </source>
</evidence>
<keyword evidence="4" id="KW-1185">Reference proteome</keyword>
<dbReference type="InterPro" id="IPR036397">
    <property type="entry name" value="RNaseH_sf"/>
</dbReference>
<reference evidence="3" key="2">
    <citation type="submission" date="2023-05" db="EMBL/GenBank/DDBJ databases">
        <authorList>
            <person name="Schelkunov M.I."/>
        </authorList>
    </citation>
    <scope>NUCLEOTIDE SEQUENCE</scope>
    <source>
        <strain evidence="3">Hsosn_3</strain>
        <tissue evidence="3">Leaf</tissue>
    </source>
</reference>
<dbReference type="EMBL" id="JAUIZM010000011">
    <property type="protein sequence ID" value="KAK1354383.1"/>
    <property type="molecule type" value="Genomic_DNA"/>
</dbReference>
<feature type="domain" description="RNase H type-1" evidence="1">
    <location>
        <begin position="284"/>
        <end position="355"/>
    </location>
</feature>
<dbReference type="InterPro" id="IPR052929">
    <property type="entry name" value="RNase_H-like_EbsB-rel"/>
</dbReference>
<dbReference type="Proteomes" id="UP001237642">
    <property type="component" value="Unassembled WGS sequence"/>
</dbReference>
<proteinExistence type="predicted"/>
<dbReference type="AlphaFoldDB" id="A0AAD8GTV1"/>
<dbReference type="InterPro" id="IPR026960">
    <property type="entry name" value="RVT-Znf"/>
</dbReference>
<evidence type="ECO:0000259" key="1">
    <source>
        <dbReference type="Pfam" id="PF13456"/>
    </source>
</evidence>
<protein>
    <recommendedName>
        <fullName evidence="5">RNase H type-1 domain-containing protein</fullName>
    </recommendedName>
</protein>
<dbReference type="Pfam" id="PF13456">
    <property type="entry name" value="RVT_3"/>
    <property type="match status" value="1"/>
</dbReference>
<organism evidence="3 4">
    <name type="scientific">Heracleum sosnowskyi</name>
    <dbReference type="NCBI Taxonomy" id="360622"/>
    <lineage>
        <taxon>Eukaryota</taxon>
        <taxon>Viridiplantae</taxon>
        <taxon>Streptophyta</taxon>
        <taxon>Embryophyta</taxon>
        <taxon>Tracheophyta</taxon>
        <taxon>Spermatophyta</taxon>
        <taxon>Magnoliopsida</taxon>
        <taxon>eudicotyledons</taxon>
        <taxon>Gunneridae</taxon>
        <taxon>Pentapetalae</taxon>
        <taxon>asterids</taxon>
        <taxon>campanulids</taxon>
        <taxon>Apiales</taxon>
        <taxon>Apiaceae</taxon>
        <taxon>Apioideae</taxon>
        <taxon>apioid superclade</taxon>
        <taxon>Tordylieae</taxon>
        <taxon>Tordyliinae</taxon>
        <taxon>Heracleum</taxon>
    </lineage>
</organism>
<sequence>MVLNRAMEKNEIYWRQRSRALWLKWGDKNSKYFHYKASSRREKNEILGLKDEAGIWQDDDKIVTSIVTSEGWEESDKIIWHYTKNGECNVKSGYKIAIRDRLATASSNMKESENWWSAIWKLNVSPKVKQFLWKVSHCWLPTNYNLSCRGVHSSASCFRCNKAPKEDILHALWLFPKNIDVWKRSGFWKLIKKYHCFDIVTFMSNVLQNISRDKFEVFVAISWQIWISRNKVLHGEKIPNVEDLVEWCYGYVADFRKQCEPITEKYEVVTSKWDPPLHNCLKINVDASISAGGVGCGVAAVLRDECGKVIQGRSVYFHRTYKPLVVELYAIKEGILLAKDLDISNFSVESDCANAVIGQFNLGFIIGKLDKDLFIVDQLIVKCSTRVLGFCCFLCHAAIFQVLAYCEVFNQGLFKPGVLFTLSINYMFCDLGILLSVQHAEDEKYNIYVGNAKGLSQ</sequence>
<dbReference type="Gene3D" id="3.30.420.10">
    <property type="entry name" value="Ribonuclease H-like superfamily/Ribonuclease H"/>
    <property type="match status" value="1"/>
</dbReference>
<feature type="domain" description="Reverse transcriptase zinc-binding" evidence="2">
    <location>
        <begin position="107"/>
        <end position="174"/>
    </location>
</feature>